<dbReference type="InterPro" id="IPR036554">
    <property type="entry name" value="GHMP_kinase_C_sf"/>
</dbReference>
<dbReference type="GO" id="GO:0009088">
    <property type="term" value="P:threonine biosynthetic process"/>
    <property type="evidence" value="ECO:0007669"/>
    <property type="project" value="UniProtKB-UniRule"/>
</dbReference>
<proteinExistence type="inferred from homology"/>
<comment type="subcellular location">
    <subcellularLocation>
        <location evidence="7">Cytoplasm</location>
    </subcellularLocation>
</comment>
<evidence type="ECO:0000313" key="12">
    <source>
        <dbReference type="Proteomes" id="UP000030361"/>
    </source>
</evidence>
<evidence type="ECO:0000256" key="3">
    <source>
        <dbReference type="ARBA" id="ARBA00022697"/>
    </source>
</evidence>
<keyword evidence="5 7" id="KW-0418">Kinase</keyword>
<dbReference type="InterPro" id="IPR000870">
    <property type="entry name" value="Homoserine_kinase"/>
</dbReference>
<keyword evidence="4 7" id="KW-0547">Nucleotide-binding</keyword>
<dbReference type="KEGG" id="lcu:PL11_004270"/>
<dbReference type="Proteomes" id="UP000030361">
    <property type="component" value="Chromosome"/>
</dbReference>
<dbReference type="InterPro" id="IPR020568">
    <property type="entry name" value="Ribosomal_Su5_D2-typ_SF"/>
</dbReference>
<dbReference type="Gene3D" id="3.30.70.890">
    <property type="entry name" value="GHMP kinase, C-terminal domain"/>
    <property type="match status" value="1"/>
</dbReference>
<evidence type="ECO:0000256" key="8">
    <source>
        <dbReference type="NCBIfam" id="TIGR00191"/>
    </source>
</evidence>
<evidence type="ECO:0000256" key="1">
    <source>
        <dbReference type="ARBA" id="ARBA00022605"/>
    </source>
</evidence>
<dbReference type="PANTHER" id="PTHR20861:SF1">
    <property type="entry name" value="HOMOSERINE KINASE"/>
    <property type="match status" value="1"/>
</dbReference>
<keyword evidence="7" id="KW-0963">Cytoplasm</keyword>
<comment type="catalytic activity">
    <reaction evidence="7">
        <text>L-homoserine + ATP = O-phospho-L-homoserine + ADP + H(+)</text>
        <dbReference type="Rhea" id="RHEA:13985"/>
        <dbReference type="ChEBI" id="CHEBI:15378"/>
        <dbReference type="ChEBI" id="CHEBI:30616"/>
        <dbReference type="ChEBI" id="CHEBI:57476"/>
        <dbReference type="ChEBI" id="CHEBI:57590"/>
        <dbReference type="ChEBI" id="CHEBI:456216"/>
        <dbReference type="EC" id="2.7.1.39"/>
    </reaction>
</comment>
<dbReference type="PANTHER" id="PTHR20861">
    <property type="entry name" value="HOMOSERINE/4-DIPHOSPHOCYTIDYL-2-C-METHYL-D-ERYTHRITOL KINASE"/>
    <property type="match status" value="1"/>
</dbReference>
<comment type="function">
    <text evidence="7">Catalyzes the ATP-dependent phosphorylation of L-homoserine to L-homoserine phosphate.</text>
</comment>
<dbReference type="PIRSF" id="PIRSF000676">
    <property type="entry name" value="Homoser_kin"/>
    <property type="match status" value="1"/>
</dbReference>
<dbReference type="GO" id="GO:0005524">
    <property type="term" value="F:ATP binding"/>
    <property type="evidence" value="ECO:0007669"/>
    <property type="project" value="UniProtKB-UniRule"/>
</dbReference>
<dbReference type="EMBL" id="CP018906">
    <property type="protein sequence ID" value="AQW21193.1"/>
    <property type="molecule type" value="Genomic_DNA"/>
</dbReference>
<dbReference type="GO" id="GO:0004413">
    <property type="term" value="F:homoserine kinase activity"/>
    <property type="evidence" value="ECO:0007669"/>
    <property type="project" value="UniProtKB-UniRule"/>
</dbReference>
<sequence>MIKIKVPATSANVSVGFDTLGLAVAIYSTFIFSESSSKLEITGTDSKFQNANNLVYKAFVRGCEYLEQPVPNVKIEIDSDVPVSRGLGSSAVCIVAGLKAASEWFGGKLSDDELVVLATKMEGHPDNVVPAILGGLQLSFLDDNNHPQLVSYQVSDNLNFVTLIPDYQVSTDEAREALPTSLSYQDTVHQVSHFGMLIHGIENGNLNELRMGMDDRMHEPYRAKLIPDYSTVQELVKNFNGALYISGSGSTMMAVLSNSEDSNQLIGAAKRKFPNWRVESVMIDNAGVTSEVSNRGKVLHR</sequence>
<name>A0A1S6QHW3_9LACO</name>
<dbReference type="SUPFAM" id="SSF55060">
    <property type="entry name" value="GHMP Kinase, C-terminal domain"/>
    <property type="match status" value="1"/>
</dbReference>
<dbReference type="EC" id="2.7.1.39" evidence="7 8"/>
<accession>A0A1S6QHW3</accession>
<evidence type="ECO:0000256" key="4">
    <source>
        <dbReference type="ARBA" id="ARBA00022741"/>
    </source>
</evidence>
<comment type="caution">
    <text evidence="7">Lacks conserved residue(s) required for the propagation of feature annotation.</text>
</comment>
<evidence type="ECO:0000313" key="11">
    <source>
        <dbReference type="EMBL" id="AQW21193.1"/>
    </source>
</evidence>
<evidence type="ECO:0000256" key="2">
    <source>
        <dbReference type="ARBA" id="ARBA00022679"/>
    </source>
</evidence>
<dbReference type="AlphaFoldDB" id="A0A1S6QHW3"/>
<evidence type="ECO:0000259" key="10">
    <source>
        <dbReference type="Pfam" id="PF08544"/>
    </source>
</evidence>
<dbReference type="SUPFAM" id="SSF54211">
    <property type="entry name" value="Ribosomal protein S5 domain 2-like"/>
    <property type="match status" value="1"/>
</dbReference>
<dbReference type="UniPathway" id="UPA00050">
    <property type="reaction ID" value="UER00064"/>
</dbReference>
<organism evidence="11 12">
    <name type="scientific">Lentilactobacillus curieae</name>
    <dbReference type="NCBI Taxonomy" id="1138822"/>
    <lineage>
        <taxon>Bacteria</taxon>
        <taxon>Bacillati</taxon>
        <taxon>Bacillota</taxon>
        <taxon>Bacilli</taxon>
        <taxon>Lactobacillales</taxon>
        <taxon>Lactobacillaceae</taxon>
        <taxon>Lentilactobacillus</taxon>
    </lineage>
</organism>
<gene>
    <name evidence="7" type="primary">thrB</name>
    <name evidence="11" type="ORF">PL11_004270</name>
</gene>
<protein>
    <recommendedName>
        <fullName evidence="7 8">Homoserine kinase</fullName>
        <shortName evidence="7">HK</shortName>
        <shortName evidence="7">HSK</shortName>
        <ecNumber evidence="7 8">2.7.1.39</ecNumber>
    </recommendedName>
</protein>
<dbReference type="InterPro" id="IPR006204">
    <property type="entry name" value="GHMP_kinase_N_dom"/>
</dbReference>
<dbReference type="OrthoDB" id="9769912at2"/>
<dbReference type="Pfam" id="PF00288">
    <property type="entry name" value="GHMP_kinases_N"/>
    <property type="match status" value="1"/>
</dbReference>
<keyword evidence="12" id="KW-1185">Reference proteome</keyword>
<dbReference type="InterPro" id="IPR013750">
    <property type="entry name" value="GHMP_kinase_C_dom"/>
</dbReference>
<reference evidence="11 12" key="1">
    <citation type="journal article" date="2015" name="Genome Announc.">
        <title>Genome Sequence of Lactobacillus curieae CCTCC M 2011381T, a Novel Producer of Gamma-aminobutyric Acid.</title>
        <authorList>
            <person name="Wang Y."/>
            <person name="Wang Y."/>
            <person name="Lang C."/>
            <person name="Wei D."/>
            <person name="Xu P."/>
            <person name="Xie J."/>
        </authorList>
    </citation>
    <scope>NUCLEOTIDE SEQUENCE [LARGE SCALE GENOMIC DNA]</scope>
    <source>
        <strain evidence="11 12">CCTCC M 2011381</strain>
    </source>
</reference>
<comment type="similarity">
    <text evidence="7">Belongs to the GHMP kinase family. Homoserine kinase subfamily.</text>
</comment>
<dbReference type="HAMAP" id="MF_00384">
    <property type="entry name" value="Homoser_kinase"/>
    <property type="match status" value="1"/>
</dbReference>
<dbReference type="eggNOG" id="COG0083">
    <property type="taxonomic scope" value="Bacteria"/>
</dbReference>
<dbReference type="GO" id="GO:0005737">
    <property type="term" value="C:cytoplasm"/>
    <property type="evidence" value="ECO:0007669"/>
    <property type="project" value="UniProtKB-SubCell"/>
</dbReference>
<keyword evidence="1 7" id="KW-0028">Amino-acid biosynthesis</keyword>
<keyword evidence="2 7" id="KW-0808">Transferase</keyword>
<evidence type="ECO:0000256" key="7">
    <source>
        <dbReference type="HAMAP-Rule" id="MF_00384"/>
    </source>
</evidence>
<dbReference type="Pfam" id="PF08544">
    <property type="entry name" value="GHMP_kinases_C"/>
    <property type="match status" value="1"/>
</dbReference>
<dbReference type="NCBIfam" id="TIGR00191">
    <property type="entry name" value="thrB"/>
    <property type="match status" value="1"/>
</dbReference>
<dbReference type="PRINTS" id="PR00958">
    <property type="entry name" value="HOMSERKINASE"/>
</dbReference>
<keyword evidence="6 7" id="KW-0067">ATP-binding</keyword>
<feature type="domain" description="GHMP kinase N-terminal" evidence="9">
    <location>
        <begin position="53"/>
        <end position="135"/>
    </location>
</feature>
<dbReference type="RefSeq" id="WP_035166593.1">
    <property type="nucleotide sequence ID" value="NZ_CP018906.1"/>
</dbReference>
<evidence type="ECO:0000259" key="9">
    <source>
        <dbReference type="Pfam" id="PF00288"/>
    </source>
</evidence>
<evidence type="ECO:0000256" key="5">
    <source>
        <dbReference type="ARBA" id="ARBA00022777"/>
    </source>
</evidence>
<dbReference type="InterPro" id="IPR014721">
    <property type="entry name" value="Ribsml_uS5_D2-typ_fold_subgr"/>
</dbReference>
<keyword evidence="3 7" id="KW-0791">Threonine biosynthesis</keyword>
<dbReference type="Gene3D" id="3.30.230.10">
    <property type="match status" value="1"/>
</dbReference>
<comment type="pathway">
    <text evidence="7">Amino-acid biosynthesis; L-threonine biosynthesis; L-threonine from L-aspartate: step 4/5.</text>
</comment>
<feature type="domain" description="GHMP kinase C-terminal" evidence="10">
    <location>
        <begin position="198"/>
        <end position="274"/>
    </location>
</feature>
<evidence type="ECO:0000256" key="6">
    <source>
        <dbReference type="ARBA" id="ARBA00022840"/>
    </source>
</evidence>